<protein>
    <submittedName>
        <fullName evidence="1">Uncharacterized protein</fullName>
    </submittedName>
</protein>
<keyword evidence="2" id="KW-1185">Reference proteome</keyword>
<gene>
    <name evidence="1" type="ORF">BN8_p06829</name>
</gene>
<name>I2GU31_9BACT</name>
<reference evidence="1 2" key="1">
    <citation type="journal article" date="2012" name="J. Bacteriol.">
        <title>Genome Sequence of the Filamentous Bacterium Fibrisoma limi BUZ 3T.</title>
        <authorList>
            <person name="Filippini M."/>
            <person name="Qi W."/>
            <person name="Jaenicke S."/>
            <person name="Goesmann A."/>
            <person name="Smits T.H."/>
            <person name="Bagheri H.C."/>
        </authorList>
    </citation>
    <scope>NUCLEOTIDE SEQUENCE [LARGE SCALE GENOMIC DNA]</scope>
    <source>
        <strain evidence="2">BUZ 3T</strain>
        <plasmid evidence="1 2">pFLIM01</plasmid>
    </source>
</reference>
<dbReference type="Proteomes" id="UP000009309">
    <property type="component" value="Plasmid pFLIM01"/>
</dbReference>
<accession>I2GU31</accession>
<keyword evidence="1" id="KW-0614">Plasmid</keyword>
<geneLocation type="plasmid" evidence="1 2">
    <name>pFLIM01</name>
</geneLocation>
<organism evidence="1 2">
    <name type="scientific">Fibrisoma limi BUZ 3</name>
    <dbReference type="NCBI Taxonomy" id="1185876"/>
    <lineage>
        <taxon>Bacteria</taxon>
        <taxon>Pseudomonadati</taxon>
        <taxon>Bacteroidota</taxon>
        <taxon>Cytophagia</taxon>
        <taxon>Cytophagales</taxon>
        <taxon>Spirosomataceae</taxon>
        <taxon>Fibrisoma</taxon>
    </lineage>
</organism>
<proteinExistence type="predicted"/>
<evidence type="ECO:0000313" key="2">
    <source>
        <dbReference type="Proteomes" id="UP000009309"/>
    </source>
</evidence>
<dbReference type="AlphaFoldDB" id="I2GU31"/>
<sequence length="55" mass="6264">MITYFSIKNCSESLFINPCSLSGIIKKTDQIRQNRFGGPIVRSITKLLLKADTRF</sequence>
<dbReference type="EMBL" id="HE805916">
    <property type="protein sequence ID" value="CCH57632.1"/>
    <property type="molecule type" value="Genomic_DNA"/>
</dbReference>
<evidence type="ECO:0000313" key="1">
    <source>
        <dbReference type="EMBL" id="CCH57632.1"/>
    </source>
</evidence>